<protein>
    <submittedName>
        <fullName evidence="2">Phosphatase PAP2 family protein</fullName>
    </submittedName>
</protein>
<proteinExistence type="predicted"/>
<dbReference type="AlphaFoldDB" id="A0A9D1RQE6"/>
<organism evidence="2 3">
    <name type="scientific">Candidatus Corynebacterium avicola</name>
    <dbReference type="NCBI Taxonomy" id="2838527"/>
    <lineage>
        <taxon>Bacteria</taxon>
        <taxon>Bacillati</taxon>
        <taxon>Actinomycetota</taxon>
        <taxon>Actinomycetes</taxon>
        <taxon>Mycobacteriales</taxon>
        <taxon>Corynebacteriaceae</taxon>
        <taxon>Corynebacterium</taxon>
    </lineage>
</organism>
<reference evidence="2" key="1">
    <citation type="journal article" date="2021" name="PeerJ">
        <title>Extensive microbial diversity within the chicken gut microbiome revealed by metagenomics and culture.</title>
        <authorList>
            <person name="Gilroy R."/>
            <person name="Ravi A."/>
            <person name="Getino M."/>
            <person name="Pursley I."/>
            <person name="Horton D.L."/>
            <person name="Alikhan N.F."/>
            <person name="Baker D."/>
            <person name="Gharbi K."/>
            <person name="Hall N."/>
            <person name="Watson M."/>
            <person name="Adriaenssens E.M."/>
            <person name="Foster-Nyarko E."/>
            <person name="Jarju S."/>
            <person name="Secka A."/>
            <person name="Antonio M."/>
            <person name="Oren A."/>
            <person name="Chaudhuri R.R."/>
            <person name="La Ragione R."/>
            <person name="Hildebrand F."/>
            <person name="Pallen M.J."/>
        </authorList>
    </citation>
    <scope>NUCLEOTIDE SEQUENCE</scope>
    <source>
        <strain evidence="2">CHK32-1732</strain>
    </source>
</reference>
<evidence type="ECO:0000259" key="1">
    <source>
        <dbReference type="SMART" id="SM00014"/>
    </source>
</evidence>
<dbReference type="SUPFAM" id="SSF48317">
    <property type="entry name" value="Acid phosphatase/Vanadium-dependent haloperoxidase"/>
    <property type="match status" value="1"/>
</dbReference>
<comment type="caution">
    <text evidence="2">The sequence shown here is derived from an EMBL/GenBank/DDBJ whole genome shotgun (WGS) entry which is preliminary data.</text>
</comment>
<dbReference type="Pfam" id="PF01569">
    <property type="entry name" value="PAP2"/>
    <property type="match status" value="1"/>
</dbReference>
<dbReference type="Proteomes" id="UP000824190">
    <property type="component" value="Unassembled WGS sequence"/>
</dbReference>
<feature type="domain" description="Phosphatidic acid phosphatase type 2/haloperoxidase" evidence="1">
    <location>
        <begin position="174"/>
        <end position="293"/>
    </location>
</feature>
<evidence type="ECO:0000313" key="3">
    <source>
        <dbReference type="Proteomes" id="UP000824190"/>
    </source>
</evidence>
<gene>
    <name evidence="2" type="ORF">H9870_06760</name>
</gene>
<name>A0A9D1RQE6_9CORY</name>
<accession>A0A9D1RQE6</accession>
<dbReference type="Gene3D" id="1.20.144.10">
    <property type="entry name" value="Phosphatidic acid phosphatase type 2/haloperoxidase"/>
    <property type="match status" value="1"/>
</dbReference>
<evidence type="ECO:0000313" key="2">
    <source>
        <dbReference type="EMBL" id="HIW91343.1"/>
    </source>
</evidence>
<sequence>MHHRRRRRNGAVSITASPVTRALTLTLVPALGMGLVVAPAQAQIDPPAVVGEYLPATREPVQHEGAPVPSPFGIEEYNWYISDISSHTGGIYYDVVSGFEDLRANHPDVMDESLDIVVDVNNNADEATISRAQVDAAADDADLLTALSDAFGENLGEHLRTALAENRLPKTRMLLDSGYLSRAGGLASSTLIEKEIFGYDRPFEVAPDRITKHTGGGNEDLYELGGSKAFPSGHTNQASWTTTLLAVLFPELGPQLLARGAEAGYNRMVMGVHYPLDVIGGRMTGQAAAGDRWNDQRMQGVLKQAGEEIRKELEWRTGKPLSEAIAEDSSYRSTETAVAEYTDRMTLGFDQVGDTDARLTVPQAAPALLSTAYPELSWGQRARVLAATALPSGYPLDDQTASGREAGNWQRINLAAAFAADVSVGADGALTVNGQPA</sequence>
<dbReference type="SMART" id="SM00014">
    <property type="entry name" value="acidPPc"/>
    <property type="match status" value="1"/>
</dbReference>
<dbReference type="InterPro" id="IPR036938">
    <property type="entry name" value="PAP2/HPO_sf"/>
</dbReference>
<dbReference type="EMBL" id="DXGC01000065">
    <property type="protein sequence ID" value="HIW91343.1"/>
    <property type="molecule type" value="Genomic_DNA"/>
</dbReference>
<reference evidence="2" key="2">
    <citation type="submission" date="2021-04" db="EMBL/GenBank/DDBJ databases">
        <authorList>
            <person name="Gilroy R."/>
        </authorList>
    </citation>
    <scope>NUCLEOTIDE SEQUENCE</scope>
    <source>
        <strain evidence="2">CHK32-1732</strain>
    </source>
</reference>
<dbReference type="InterPro" id="IPR000326">
    <property type="entry name" value="PAP2/HPO"/>
</dbReference>